<gene>
    <name evidence="1" type="ORF">acsn021_42140</name>
</gene>
<sequence length="110" mass="12492">MSITIGSNNILNAAGALNTSNNTNKIEQKLSSNLKDSTDEELMDVCKSFEAYFVEQMFKEMKKTVPTTGEENQYITYFQDMLYQEYAEDTTENGGIGIAKMLYESMKRNV</sequence>
<dbReference type="RefSeq" id="WP_184091968.1">
    <property type="nucleotide sequence ID" value="NZ_AP023367.1"/>
</dbReference>
<reference evidence="1 2" key="1">
    <citation type="journal article" date="2016" name="Int. J. Syst. Evol. Microbiol.">
        <title>Descriptions of Anaerotaenia torta gen. nov., sp. nov. and Anaerocolumna cellulosilytica gen. nov., sp. nov. isolated from a methanogenic reactor of cattle waste.</title>
        <authorList>
            <person name="Uek A."/>
            <person name="Ohtaki Y."/>
            <person name="Kaku N."/>
            <person name="Ueki K."/>
        </authorList>
    </citation>
    <scope>NUCLEOTIDE SEQUENCE [LARGE SCALE GENOMIC DNA]</scope>
    <source>
        <strain evidence="1 2">SN021</strain>
    </source>
</reference>
<evidence type="ECO:0000313" key="1">
    <source>
        <dbReference type="EMBL" id="BCJ96645.1"/>
    </source>
</evidence>
<dbReference type="InterPro" id="IPR019301">
    <property type="entry name" value="Flagellar_prot_FlgJ_N"/>
</dbReference>
<dbReference type="Pfam" id="PF10135">
    <property type="entry name" value="Rod-binding"/>
    <property type="match status" value="1"/>
</dbReference>
<dbReference type="Proteomes" id="UP000515561">
    <property type="component" value="Chromosome"/>
</dbReference>
<proteinExistence type="predicted"/>
<keyword evidence="2" id="KW-1185">Reference proteome</keyword>
<organism evidence="1 2">
    <name type="scientific">Anaerocolumna cellulosilytica</name>
    <dbReference type="NCBI Taxonomy" id="433286"/>
    <lineage>
        <taxon>Bacteria</taxon>
        <taxon>Bacillati</taxon>
        <taxon>Bacillota</taxon>
        <taxon>Clostridia</taxon>
        <taxon>Lachnospirales</taxon>
        <taxon>Lachnospiraceae</taxon>
        <taxon>Anaerocolumna</taxon>
    </lineage>
</organism>
<dbReference type="KEGG" id="acel:acsn021_42140"/>
<evidence type="ECO:0000313" key="2">
    <source>
        <dbReference type="Proteomes" id="UP000515561"/>
    </source>
</evidence>
<dbReference type="AlphaFoldDB" id="A0A6S6RCC1"/>
<name>A0A6S6RCC1_9FIRM</name>
<protein>
    <submittedName>
        <fullName evidence="1">Uncharacterized protein</fullName>
    </submittedName>
</protein>
<accession>A0A6S6RCC1</accession>
<dbReference type="EMBL" id="AP023367">
    <property type="protein sequence ID" value="BCJ96645.1"/>
    <property type="molecule type" value="Genomic_DNA"/>
</dbReference>